<name>A0AAP9T2L2_9GAMM</name>
<gene>
    <name evidence="1" type="ORF">FX987_04225</name>
</gene>
<dbReference type="Proteomes" id="UP000509761">
    <property type="component" value="Chromosome"/>
</dbReference>
<accession>A0AAP9T2L2</accession>
<organism evidence="1 2">
    <name type="scientific">Vreelandella titanicae</name>
    <dbReference type="NCBI Taxonomy" id="664683"/>
    <lineage>
        <taxon>Bacteria</taxon>
        <taxon>Pseudomonadati</taxon>
        <taxon>Pseudomonadota</taxon>
        <taxon>Gammaproteobacteria</taxon>
        <taxon>Oceanospirillales</taxon>
        <taxon>Halomonadaceae</taxon>
        <taxon>Vreelandella</taxon>
    </lineage>
</organism>
<dbReference type="EMBL" id="CP054580">
    <property type="protein sequence ID" value="QKS26420.1"/>
    <property type="molecule type" value="Genomic_DNA"/>
</dbReference>
<sequence>MTDELSPARQIWRAFGQQQVTKRLQYDKFW</sequence>
<dbReference type="AlphaFoldDB" id="A0AAP9T2L2"/>
<keyword evidence="2" id="KW-1185">Reference proteome</keyword>
<evidence type="ECO:0000313" key="2">
    <source>
        <dbReference type="Proteomes" id="UP000509761"/>
    </source>
</evidence>
<evidence type="ECO:0000313" key="1">
    <source>
        <dbReference type="EMBL" id="QKS26420.1"/>
    </source>
</evidence>
<proteinExistence type="predicted"/>
<protein>
    <submittedName>
        <fullName evidence="1">Uncharacterized protein</fullName>
    </submittedName>
</protein>
<reference evidence="1 2" key="1">
    <citation type="submission" date="2019-12" db="EMBL/GenBank/DDBJ databases">
        <title>Genome sequencing and assembly of endphytes of Porphyra tenera.</title>
        <authorList>
            <person name="Park J.M."/>
            <person name="Shin R."/>
            <person name="Jo S.H."/>
        </authorList>
    </citation>
    <scope>NUCLEOTIDE SEQUENCE [LARGE SCALE GENOMIC DNA]</scope>
    <source>
        <strain evidence="1 2">GPM3</strain>
    </source>
</reference>